<dbReference type="EMBL" id="JAFFGZ010000005">
    <property type="protein sequence ID" value="KAK4644928.1"/>
    <property type="molecule type" value="Genomic_DNA"/>
</dbReference>
<dbReference type="Proteomes" id="UP001322138">
    <property type="component" value="Unassembled WGS sequence"/>
</dbReference>
<reference evidence="1 2" key="1">
    <citation type="journal article" date="2023" name="bioRxiv">
        <title>High-quality genome assemblies of four members of thePodospora anserinaspecies complex.</title>
        <authorList>
            <person name="Ament-Velasquez S.L."/>
            <person name="Vogan A.A."/>
            <person name="Wallerman O."/>
            <person name="Hartmann F."/>
            <person name="Gautier V."/>
            <person name="Silar P."/>
            <person name="Giraud T."/>
            <person name="Johannesson H."/>
        </authorList>
    </citation>
    <scope>NUCLEOTIDE SEQUENCE [LARGE SCALE GENOMIC DNA]</scope>
    <source>
        <strain evidence="1 2">CBS 112042</strain>
    </source>
</reference>
<dbReference type="GeneID" id="87897556"/>
<evidence type="ECO:0000313" key="1">
    <source>
        <dbReference type="EMBL" id="KAK4644928.1"/>
    </source>
</evidence>
<gene>
    <name evidence="1" type="ORF">QC761_309265</name>
</gene>
<proteinExistence type="predicted"/>
<dbReference type="InterPro" id="IPR018565">
    <property type="entry name" value="Nkp2/Cnl2"/>
</dbReference>
<protein>
    <recommendedName>
        <fullName evidence="3">Centromere-localized protein 2</fullName>
    </recommendedName>
</protein>
<sequence length="189" mass="21241">MPPITETTILTNYLLIPAQLPAIISLQEFTSLFPKPMQHSTHIRTLYRDLQSQRNTLLDTISEEISSQARQGKALRRHVLKAGREAQAQAQEQDDEIDIERMLGTLPPSQNKNHTLQSILPPLQDAISELESQLQLLRSEEASLLASVQKTVGDLSDLRYGRLANPKLPEQVLEGLQGLQETCKDKNRS</sequence>
<keyword evidence="2" id="KW-1185">Reference proteome</keyword>
<evidence type="ECO:0008006" key="3">
    <source>
        <dbReference type="Google" id="ProtNLM"/>
    </source>
</evidence>
<comment type="caution">
    <text evidence="1">The sequence shown here is derived from an EMBL/GenBank/DDBJ whole genome shotgun (WGS) entry which is preliminary data.</text>
</comment>
<accession>A0ABR0FLU1</accession>
<dbReference type="PANTHER" id="PTHR28064:SF1">
    <property type="entry name" value="INNER KINETOCHORE SUBUNIT NKP2"/>
    <property type="match status" value="1"/>
</dbReference>
<organism evidence="1 2">
    <name type="scientific">Podospora bellae-mahoneyi</name>
    <dbReference type="NCBI Taxonomy" id="2093777"/>
    <lineage>
        <taxon>Eukaryota</taxon>
        <taxon>Fungi</taxon>
        <taxon>Dikarya</taxon>
        <taxon>Ascomycota</taxon>
        <taxon>Pezizomycotina</taxon>
        <taxon>Sordariomycetes</taxon>
        <taxon>Sordariomycetidae</taxon>
        <taxon>Sordariales</taxon>
        <taxon>Podosporaceae</taxon>
        <taxon>Podospora</taxon>
    </lineage>
</organism>
<evidence type="ECO:0000313" key="2">
    <source>
        <dbReference type="Proteomes" id="UP001322138"/>
    </source>
</evidence>
<dbReference type="Pfam" id="PF09447">
    <property type="entry name" value="Cnl2_NKP2"/>
    <property type="match status" value="1"/>
</dbReference>
<dbReference type="RefSeq" id="XP_062733904.1">
    <property type="nucleotide sequence ID" value="XM_062878074.1"/>
</dbReference>
<dbReference type="PANTHER" id="PTHR28064">
    <property type="entry name" value="INNER KINETOCHORE SUBUNIT NKP2"/>
    <property type="match status" value="1"/>
</dbReference>
<name>A0ABR0FLU1_9PEZI</name>